<keyword evidence="5 6" id="KW-0472">Membrane</keyword>
<dbReference type="EMBL" id="PHFW01000002">
    <property type="protein sequence ID" value="PQM27792.1"/>
    <property type="molecule type" value="Genomic_DNA"/>
</dbReference>
<evidence type="ECO:0000256" key="1">
    <source>
        <dbReference type="ARBA" id="ARBA00004651"/>
    </source>
</evidence>
<evidence type="ECO:0000256" key="3">
    <source>
        <dbReference type="ARBA" id="ARBA00022692"/>
    </source>
</evidence>
<feature type="transmembrane region" description="Helical" evidence="6">
    <location>
        <begin position="12"/>
        <end position="30"/>
    </location>
</feature>
<dbReference type="InterPro" id="IPR032816">
    <property type="entry name" value="VTT_dom"/>
</dbReference>
<dbReference type="AlphaFoldDB" id="A0A2S8B5V4"/>
<protein>
    <submittedName>
        <fullName evidence="8">DedA family protein</fullName>
    </submittedName>
</protein>
<dbReference type="PANTHER" id="PTHR42709">
    <property type="entry name" value="ALKALINE PHOSPHATASE LIKE PROTEIN"/>
    <property type="match status" value="1"/>
</dbReference>
<evidence type="ECO:0000313" key="9">
    <source>
        <dbReference type="Proteomes" id="UP000238954"/>
    </source>
</evidence>
<feature type="transmembrane region" description="Helical" evidence="6">
    <location>
        <begin position="50"/>
        <end position="71"/>
    </location>
</feature>
<keyword evidence="9" id="KW-1185">Reference proteome</keyword>
<keyword evidence="3 6" id="KW-0812">Transmembrane</keyword>
<reference evidence="9" key="1">
    <citation type="submission" date="2017-11" db="EMBL/GenBank/DDBJ databases">
        <title>The complete genome sequence of Sphingopyxis pomeranensis sp. nov. strain WS5A3p.</title>
        <authorList>
            <person name="Kaminski M.A."/>
        </authorList>
    </citation>
    <scope>NUCLEOTIDE SEQUENCE [LARGE SCALE GENOMIC DNA]</scope>
    <source>
        <strain evidence="9">WS5A3p</strain>
    </source>
</reference>
<evidence type="ECO:0000313" key="8">
    <source>
        <dbReference type="EMBL" id="PQM27792.1"/>
    </source>
</evidence>
<dbReference type="RefSeq" id="WP_105998053.1">
    <property type="nucleotide sequence ID" value="NZ_CM009578.1"/>
</dbReference>
<evidence type="ECO:0000256" key="4">
    <source>
        <dbReference type="ARBA" id="ARBA00022989"/>
    </source>
</evidence>
<evidence type="ECO:0000256" key="5">
    <source>
        <dbReference type="ARBA" id="ARBA00023136"/>
    </source>
</evidence>
<evidence type="ECO:0000256" key="6">
    <source>
        <dbReference type="SAM" id="Phobius"/>
    </source>
</evidence>
<accession>A0A2S8B5V4</accession>
<dbReference type="GO" id="GO:0005886">
    <property type="term" value="C:plasma membrane"/>
    <property type="evidence" value="ECO:0007669"/>
    <property type="project" value="UniProtKB-SubCell"/>
</dbReference>
<evidence type="ECO:0000256" key="2">
    <source>
        <dbReference type="ARBA" id="ARBA00022475"/>
    </source>
</evidence>
<keyword evidence="4 6" id="KW-1133">Transmembrane helix</keyword>
<comment type="caution">
    <text evidence="8">The sequence shown here is derived from an EMBL/GenBank/DDBJ whole genome shotgun (WGS) entry which is preliminary data.</text>
</comment>
<dbReference type="OrthoDB" id="9813426at2"/>
<feature type="transmembrane region" description="Helical" evidence="6">
    <location>
        <begin position="140"/>
        <end position="163"/>
    </location>
</feature>
<comment type="subcellular location">
    <subcellularLocation>
        <location evidence="1">Cell membrane</location>
        <topology evidence="1">Multi-pass membrane protein</topology>
    </subcellularLocation>
</comment>
<dbReference type="Proteomes" id="UP000238954">
    <property type="component" value="Chromosome"/>
</dbReference>
<organism evidence="8 9">
    <name type="scientific">Sphingopyxis lindanitolerans</name>
    <dbReference type="NCBI Taxonomy" id="2054227"/>
    <lineage>
        <taxon>Bacteria</taxon>
        <taxon>Pseudomonadati</taxon>
        <taxon>Pseudomonadota</taxon>
        <taxon>Alphaproteobacteria</taxon>
        <taxon>Sphingomonadales</taxon>
        <taxon>Sphingomonadaceae</taxon>
        <taxon>Sphingopyxis</taxon>
    </lineage>
</organism>
<dbReference type="InterPro" id="IPR051311">
    <property type="entry name" value="DedA_domain"/>
</dbReference>
<gene>
    <name evidence="8" type="ORF">CVO77_04305</name>
</gene>
<proteinExistence type="predicted"/>
<dbReference type="Pfam" id="PF09335">
    <property type="entry name" value="VTT_dom"/>
    <property type="match status" value="1"/>
</dbReference>
<feature type="domain" description="VTT" evidence="7">
    <location>
        <begin position="30"/>
        <end position="160"/>
    </location>
</feature>
<name>A0A2S8B5V4_9SPHN</name>
<dbReference type="PANTHER" id="PTHR42709:SF6">
    <property type="entry name" value="UNDECAPRENYL PHOSPHATE TRANSPORTER A"/>
    <property type="match status" value="1"/>
</dbReference>
<keyword evidence="2" id="KW-1003">Cell membrane</keyword>
<sequence length="203" mass="22762">MTGFILDLIQGWGYFGIFVLMVLENVFPPIPSEVIMGLGGIAVAQGRFDFWTLIAVAVAGTTAGNWVWYAIGRWIGYERLKPFVDRHGRWLTLDWAEVERLHGFFLKYGPAIVFAARFMPVARTMVSLPAGMVRMNQAKFLLWTAAGSTIWISALAGAGHWFGSRFANLDAFVGPVALVAIGSLVLIYLWRVITWRPHRDDDR</sequence>
<evidence type="ECO:0000259" key="7">
    <source>
        <dbReference type="Pfam" id="PF09335"/>
    </source>
</evidence>
<feature type="transmembrane region" description="Helical" evidence="6">
    <location>
        <begin position="169"/>
        <end position="190"/>
    </location>
</feature>